<dbReference type="AlphaFoldDB" id="L5M5C9"/>
<accession>L5M5C9</accession>
<gene>
    <name evidence="4" type="ORF">MDA_GLEAN10002941</name>
</gene>
<evidence type="ECO:0000313" key="4">
    <source>
        <dbReference type="EMBL" id="ELK33859.1"/>
    </source>
</evidence>
<evidence type="ECO:0000256" key="1">
    <source>
        <dbReference type="PROSITE-ProRule" id="PRU00187"/>
    </source>
</evidence>
<dbReference type="GO" id="GO:0005634">
    <property type="term" value="C:nucleus"/>
    <property type="evidence" value="ECO:0007669"/>
    <property type="project" value="UniProtKB-SubCell"/>
</dbReference>
<reference evidence="5" key="1">
    <citation type="journal article" date="2013" name="Science">
        <title>Comparative analysis of bat genomes provides insight into the evolution of flight and immunity.</title>
        <authorList>
            <person name="Zhang G."/>
            <person name="Cowled C."/>
            <person name="Shi Z."/>
            <person name="Huang Z."/>
            <person name="Bishop-Lilly K.A."/>
            <person name="Fang X."/>
            <person name="Wynne J.W."/>
            <person name="Xiong Z."/>
            <person name="Baker M.L."/>
            <person name="Zhao W."/>
            <person name="Tachedjian M."/>
            <person name="Zhu Y."/>
            <person name="Zhou P."/>
            <person name="Jiang X."/>
            <person name="Ng J."/>
            <person name="Yang L."/>
            <person name="Wu L."/>
            <person name="Xiao J."/>
            <person name="Feng Y."/>
            <person name="Chen Y."/>
            <person name="Sun X."/>
            <person name="Zhang Y."/>
            <person name="Marsh G.A."/>
            <person name="Crameri G."/>
            <person name="Broder C.C."/>
            <person name="Frey K.G."/>
            <person name="Wang L.F."/>
            <person name="Wang J."/>
        </authorList>
    </citation>
    <scope>NUCLEOTIDE SEQUENCE [LARGE SCALE GENOMIC DNA]</scope>
</reference>
<evidence type="ECO:0000313" key="5">
    <source>
        <dbReference type="Proteomes" id="UP000010556"/>
    </source>
</evidence>
<feature type="domain" description="SCAN box" evidence="3">
    <location>
        <begin position="36"/>
        <end position="69"/>
    </location>
</feature>
<keyword evidence="5" id="KW-1185">Reference proteome</keyword>
<dbReference type="InterPro" id="IPR003309">
    <property type="entry name" value="SCAN_dom"/>
</dbReference>
<feature type="region of interest" description="Disordered" evidence="2">
    <location>
        <begin position="84"/>
        <end position="107"/>
    </location>
</feature>
<dbReference type="Proteomes" id="UP000010556">
    <property type="component" value="Unassembled WGS sequence"/>
</dbReference>
<dbReference type="EMBL" id="KB103628">
    <property type="protein sequence ID" value="ELK33859.1"/>
    <property type="molecule type" value="Genomic_DNA"/>
</dbReference>
<dbReference type="PROSITE" id="PS50804">
    <property type="entry name" value="SCAN_BOX"/>
    <property type="match status" value="1"/>
</dbReference>
<feature type="region of interest" description="Disordered" evidence="2">
    <location>
        <begin position="1"/>
        <end position="20"/>
    </location>
</feature>
<proteinExistence type="predicted"/>
<name>L5M5C9_MYODS</name>
<sequence>MLPPEKGLRPEERETTCRRTPADLDVSHLLRNFTPEALAQLHQLCHQRLQPEACPTEQVLQLGAFLKVLLPSKVRSALAAGAPARELPEGGLPGGGPPQRPGGASYYSPRELMMDLWGDLEDNADIQFLTKALVQPPLLPARTSL</sequence>
<keyword evidence="1" id="KW-0539">Nucleus</keyword>
<organism evidence="4 5">
    <name type="scientific">Myotis davidii</name>
    <name type="common">David's myotis</name>
    <dbReference type="NCBI Taxonomy" id="225400"/>
    <lineage>
        <taxon>Eukaryota</taxon>
        <taxon>Metazoa</taxon>
        <taxon>Chordata</taxon>
        <taxon>Craniata</taxon>
        <taxon>Vertebrata</taxon>
        <taxon>Euteleostomi</taxon>
        <taxon>Mammalia</taxon>
        <taxon>Eutheria</taxon>
        <taxon>Laurasiatheria</taxon>
        <taxon>Chiroptera</taxon>
        <taxon>Yangochiroptera</taxon>
        <taxon>Vespertilionidae</taxon>
        <taxon>Myotis</taxon>
    </lineage>
</organism>
<protein>
    <submittedName>
        <fullName evidence="4">Zinc finger and SCAN domain-containing protein 18</fullName>
    </submittedName>
</protein>
<comment type="subcellular location">
    <subcellularLocation>
        <location evidence="1">Nucleus</location>
    </subcellularLocation>
</comment>
<evidence type="ECO:0000259" key="3">
    <source>
        <dbReference type="PROSITE" id="PS50804"/>
    </source>
</evidence>
<evidence type="ECO:0000256" key="2">
    <source>
        <dbReference type="SAM" id="MobiDB-lite"/>
    </source>
</evidence>